<evidence type="ECO:0000256" key="1">
    <source>
        <dbReference type="SAM" id="SignalP"/>
    </source>
</evidence>
<feature type="domain" description="AB hydrolase-1" evidence="2">
    <location>
        <begin position="94"/>
        <end position="360"/>
    </location>
</feature>
<dbReference type="InterPro" id="IPR029058">
    <property type="entry name" value="AB_hydrolase_fold"/>
</dbReference>
<dbReference type="Proteomes" id="UP000054481">
    <property type="component" value="Unassembled WGS sequence"/>
</dbReference>
<dbReference type="Pfam" id="PF12697">
    <property type="entry name" value="Abhydrolase_6"/>
    <property type="match status" value="1"/>
</dbReference>
<gene>
    <name evidence="3" type="ORF">HIM_10233</name>
</gene>
<accession>A0A0F8A2I0</accession>
<sequence>MLSSALLLGLASAAVAKHCQNITVPLTISARNGVFNMETPKTEIQVTNFILDLTAQGQNYTAKVITGYKTITGKYKLATTYCEPDKGRSDKLQILTHGIGFDRSYWDFPFNNYNYSYVNRAIDQGYSTLSWDRLGIGHSSHGDPIAEIQIFMEIAALKALTRWVKQGKLPGGKHKASKVVQVGHSFGSSIVLGLNNESPELSNAMILTGFGQVPNFVPEFALGGNFVSVKEAKGLADKYVEGYLAGQSTVGLHTNVFAPGGFDPRILTAAAMSGQPAAIGEFLTMGGVAPKTQFKGPVLIITGERDLPFCGGDCKNAKAINSNAPNLIEMSRENFKSASVFNAKVVPGAGHGINYHYSAPVAYKVMLDFLRSSLK</sequence>
<protein>
    <recommendedName>
        <fullName evidence="2">AB hydrolase-1 domain-containing protein</fullName>
    </recommendedName>
</protein>
<dbReference type="InterPro" id="IPR000073">
    <property type="entry name" value="AB_hydrolase_1"/>
</dbReference>
<evidence type="ECO:0000259" key="2">
    <source>
        <dbReference type="Pfam" id="PF12697"/>
    </source>
</evidence>
<dbReference type="SUPFAM" id="SSF53474">
    <property type="entry name" value="alpha/beta-Hydrolases"/>
    <property type="match status" value="1"/>
</dbReference>
<feature type="chain" id="PRO_5002526774" description="AB hydrolase-1 domain-containing protein" evidence="1">
    <location>
        <begin position="17"/>
        <end position="375"/>
    </location>
</feature>
<name>A0A0F8A2I0_9HYPO</name>
<dbReference type="EMBL" id="KQ030629">
    <property type="protein sequence ID" value="KJZ70389.1"/>
    <property type="molecule type" value="Genomic_DNA"/>
</dbReference>
<dbReference type="AlphaFoldDB" id="A0A0F8A2I0"/>
<proteinExistence type="predicted"/>
<organism evidence="3 4">
    <name type="scientific">Hirsutella minnesotensis 3608</name>
    <dbReference type="NCBI Taxonomy" id="1043627"/>
    <lineage>
        <taxon>Eukaryota</taxon>
        <taxon>Fungi</taxon>
        <taxon>Dikarya</taxon>
        <taxon>Ascomycota</taxon>
        <taxon>Pezizomycotina</taxon>
        <taxon>Sordariomycetes</taxon>
        <taxon>Hypocreomycetidae</taxon>
        <taxon>Hypocreales</taxon>
        <taxon>Ophiocordycipitaceae</taxon>
        <taxon>Hirsutella</taxon>
    </lineage>
</organism>
<feature type="signal peptide" evidence="1">
    <location>
        <begin position="1"/>
        <end position="16"/>
    </location>
</feature>
<keyword evidence="4" id="KW-1185">Reference proteome</keyword>
<dbReference type="Gene3D" id="3.40.50.1820">
    <property type="entry name" value="alpha/beta hydrolase"/>
    <property type="match status" value="1"/>
</dbReference>
<evidence type="ECO:0000313" key="4">
    <source>
        <dbReference type="Proteomes" id="UP000054481"/>
    </source>
</evidence>
<reference evidence="3 4" key="1">
    <citation type="journal article" date="2014" name="Genome Biol. Evol.">
        <title>Comparative genomics and transcriptomics analyses reveal divergent lifestyle features of nematode endoparasitic fungus Hirsutella minnesotensis.</title>
        <authorList>
            <person name="Lai Y."/>
            <person name="Liu K."/>
            <person name="Zhang X."/>
            <person name="Zhang X."/>
            <person name="Li K."/>
            <person name="Wang N."/>
            <person name="Shu C."/>
            <person name="Wu Y."/>
            <person name="Wang C."/>
            <person name="Bushley K.E."/>
            <person name="Xiang M."/>
            <person name="Liu X."/>
        </authorList>
    </citation>
    <scope>NUCLEOTIDE SEQUENCE [LARGE SCALE GENOMIC DNA]</scope>
    <source>
        <strain evidence="3 4">3608</strain>
    </source>
</reference>
<dbReference type="OrthoDB" id="190201at2759"/>
<keyword evidence="1" id="KW-0732">Signal</keyword>
<evidence type="ECO:0000313" key="3">
    <source>
        <dbReference type="EMBL" id="KJZ70389.1"/>
    </source>
</evidence>